<organism evidence="4 5">
    <name type="scientific">Segetibacter aerophilus</name>
    <dbReference type="NCBI Taxonomy" id="670293"/>
    <lineage>
        <taxon>Bacteria</taxon>
        <taxon>Pseudomonadati</taxon>
        <taxon>Bacteroidota</taxon>
        <taxon>Chitinophagia</taxon>
        <taxon>Chitinophagales</taxon>
        <taxon>Chitinophagaceae</taxon>
        <taxon>Segetibacter</taxon>
    </lineage>
</organism>
<evidence type="ECO:0000256" key="2">
    <source>
        <dbReference type="ARBA" id="ARBA00022801"/>
    </source>
</evidence>
<dbReference type="PRINTS" id="PR00793">
    <property type="entry name" value="PROAMNOPTASE"/>
</dbReference>
<dbReference type="PANTHER" id="PTHR43798">
    <property type="entry name" value="MONOACYLGLYCEROL LIPASE"/>
    <property type="match status" value="1"/>
</dbReference>
<keyword evidence="2" id="KW-0378">Hydrolase</keyword>
<dbReference type="GO" id="GO:0008233">
    <property type="term" value="F:peptidase activity"/>
    <property type="evidence" value="ECO:0007669"/>
    <property type="project" value="InterPro"/>
</dbReference>
<keyword evidence="5" id="KW-1185">Reference proteome</keyword>
<dbReference type="AlphaFoldDB" id="A0A512BF07"/>
<proteinExistence type="inferred from homology"/>
<dbReference type="InterPro" id="IPR029058">
    <property type="entry name" value="AB_hydrolase_fold"/>
</dbReference>
<evidence type="ECO:0000313" key="4">
    <source>
        <dbReference type="EMBL" id="GEO10556.1"/>
    </source>
</evidence>
<dbReference type="PANTHER" id="PTHR43798:SF33">
    <property type="entry name" value="HYDROLASE, PUTATIVE (AFU_ORTHOLOGUE AFUA_2G14860)-RELATED"/>
    <property type="match status" value="1"/>
</dbReference>
<gene>
    <name evidence="4" type="ORF">SAE01_30520</name>
</gene>
<evidence type="ECO:0000256" key="1">
    <source>
        <dbReference type="ARBA" id="ARBA00010088"/>
    </source>
</evidence>
<comment type="caution">
    <text evidence="4">The sequence shown here is derived from an EMBL/GenBank/DDBJ whole genome shotgun (WGS) entry which is preliminary data.</text>
</comment>
<dbReference type="PRINTS" id="PR00111">
    <property type="entry name" value="ABHYDROLASE"/>
</dbReference>
<comment type="similarity">
    <text evidence="1">Belongs to the peptidase S33 family.</text>
</comment>
<dbReference type="Proteomes" id="UP000321513">
    <property type="component" value="Unassembled WGS sequence"/>
</dbReference>
<accession>A0A512BF07</accession>
<dbReference type="GO" id="GO:0006508">
    <property type="term" value="P:proteolysis"/>
    <property type="evidence" value="ECO:0007669"/>
    <property type="project" value="InterPro"/>
</dbReference>
<dbReference type="InterPro" id="IPR000073">
    <property type="entry name" value="AB_hydrolase_1"/>
</dbReference>
<feature type="domain" description="AB hydrolase-1" evidence="3">
    <location>
        <begin position="47"/>
        <end position="308"/>
    </location>
</feature>
<dbReference type="InterPro" id="IPR002410">
    <property type="entry name" value="Peptidase_S33"/>
</dbReference>
<dbReference type="EMBL" id="BJYT01000011">
    <property type="protein sequence ID" value="GEO10556.1"/>
    <property type="molecule type" value="Genomic_DNA"/>
</dbReference>
<reference evidence="4 5" key="1">
    <citation type="submission" date="2019-07" db="EMBL/GenBank/DDBJ databases">
        <title>Whole genome shotgun sequence of Segetibacter aerophilus NBRC 106135.</title>
        <authorList>
            <person name="Hosoyama A."/>
            <person name="Uohara A."/>
            <person name="Ohji S."/>
            <person name="Ichikawa N."/>
        </authorList>
    </citation>
    <scope>NUCLEOTIDE SEQUENCE [LARGE SCALE GENOMIC DNA]</scope>
    <source>
        <strain evidence="4 5">NBRC 106135</strain>
    </source>
</reference>
<evidence type="ECO:0000259" key="3">
    <source>
        <dbReference type="Pfam" id="PF00561"/>
    </source>
</evidence>
<sequence>MYKAFVPRSYSSPPLWRRAGTLFWKLSTGSRIGYTLLRAKGPRIKQPIIYLHGGPGGHIREEGIDVLRRLSENGYNVYLYDQVGSGQSDRLKNIKEYTVERHVRDLREIISRTGSQKVILIGQSWGAILAVSFVAKYPALVDKLILTCPGPIFPVRQELANIPAPDSFHLKDPLFTNAMGNKKLRNLRTDVVKLLATTFHIKLATDREADMFQTALDYEVDKSAVCDTNKFLKAEAGSGFYAQIMTFKDLQKTRDFRSKLQNLAIPVLVMKGQCDNQKWGFTKEYLDIFPNHQLVIVPNAGHFISVEQPEVYIKTIVKFLDH</sequence>
<evidence type="ECO:0000313" key="5">
    <source>
        <dbReference type="Proteomes" id="UP000321513"/>
    </source>
</evidence>
<dbReference type="Pfam" id="PF00561">
    <property type="entry name" value="Abhydrolase_1"/>
    <property type="match status" value="1"/>
</dbReference>
<name>A0A512BF07_9BACT</name>
<dbReference type="GO" id="GO:0016020">
    <property type="term" value="C:membrane"/>
    <property type="evidence" value="ECO:0007669"/>
    <property type="project" value="TreeGrafter"/>
</dbReference>
<dbReference type="InterPro" id="IPR050266">
    <property type="entry name" value="AB_hydrolase_sf"/>
</dbReference>
<dbReference type="SUPFAM" id="SSF53474">
    <property type="entry name" value="alpha/beta-Hydrolases"/>
    <property type="match status" value="1"/>
</dbReference>
<protein>
    <recommendedName>
        <fullName evidence="3">AB hydrolase-1 domain-containing protein</fullName>
    </recommendedName>
</protein>
<dbReference type="Gene3D" id="3.40.50.1820">
    <property type="entry name" value="alpha/beta hydrolase"/>
    <property type="match status" value="1"/>
</dbReference>